<organism evidence="1 2">
    <name type="scientific">Tichowtungia aerotolerans</name>
    <dbReference type="NCBI Taxonomy" id="2697043"/>
    <lineage>
        <taxon>Bacteria</taxon>
        <taxon>Pseudomonadati</taxon>
        <taxon>Kiritimatiellota</taxon>
        <taxon>Tichowtungiia</taxon>
        <taxon>Tichowtungiales</taxon>
        <taxon>Tichowtungiaceae</taxon>
        <taxon>Tichowtungia</taxon>
    </lineage>
</organism>
<name>A0A6P1MI69_9BACT</name>
<dbReference type="PANTHER" id="PTHR37211">
    <property type="entry name" value="EXPRESSED PROTEIN"/>
    <property type="match status" value="1"/>
</dbReference>
<evidence type="ECO:0000313" key="2">
    <source>
        <dbReference type="Proteomes" id="UP000464954"/>
    </source>
</evidence>
<dbReference type="InterPro" id="IPR029063">
    <property type="entry name" value="SAM-dependent_MTases_sf"/>
</dbReference>
<keyword evidence="1" id="KW-0489">Methyltransferase</keyword>
<reference evidence="1 2" key="1">
    <citation type="submission" date="2020-01" db="EMBL/GenBank/DDBJ databases">
        <title>Ponticoccus aerotolerans gen. nov., sp. nov., an anaerobic bacterium and proposal of Ponticoccusceae fam. nov., Ponticoccusles ord. nov. and Ponticoccuse classis nov. in the phylum Kiritimatiellaeota.</title>
        <authorList>
            <person name="Zhou L.Y."/>
            <person name="Du Z.J."/>
        </authorList>
    </citation>
    <scope>NUCLEOTIDE SEQUENCE [LARGE SCALE GENOMIC DNA]</scope>
    <source>
        <strain evidence="1 2">S-5007</strain>
    </source>
</reference>
<proteinExistence type="predicted"/>
<dbReference type="GO" id="GO:0032259">
    <property type="term" value="P:methylation"/>
    <property type="evidence" value="ECO:0007669"/>
    <property type="project" value="UniProtKB-KW"/>
</dbReference>
<dbReference type="KEGG" id="taer:GT409_15295"/>
<sequence>MTKKKQLPDLHYFYEASVQGVDWDVDFAARVFKNKRNRKPLDLREDFCGTAALACEWVGHSSKRRAWGVDIDQPTLDWSMEHNIPYLDKKAGKIELVCGDVMTAKTPPVDLVMALNFSYCIFKTRDLLRAYFEKVRKNLKKDGIFVIDLYGGTEAIEAKLEPRDVDGFTAADGTKVPPFEYIWDQDVYNVIDHHVVNYIHFKVPGFGKIEKAFTYDWRLWTLPEIQELLIEAGFKSAEVYLHGWNDEGESDDTYKKRTYYENSLGWVAYIVGIK</sequence>
<dbReference type="CDD" id="cd02440">
    <property type="entry name" value="AdoMet_MTases"/>
    <property type="match status" value="1"/>
</dbReference>
<accession>A0A6P1MI69</accession>
<dbReference type="SUPFAM" id="SSF53335">
    <property type="entry name" value="S-adenosyl-L-methionine-dependent methyltransferases"/>
    <property type="match status" value="1"/>
</dbReference>
<dbReference type="Proteomes" id="UP000464954">
    <property type="component" value="Chromosome"/>
</dbReference>
<dbReference type="Gene3D" id="3.40.50.150">
    <property type="entry name" value="Vaccinia Virus protein VP39"/>
    <property type="match status" value="1"/>
</dbReference>
<protein>
    <submittedName>
        <fullName evidence="1">Methyltransferase domain-containing protein</fullName>
    </submittedName>
</protein>
<dbReference type="EMBL" id="CP047593">
    <property type="protein sequence ID" value="QHI70745.1"/>
    <property type="molecule type" value="Genomic_DNA"/>
</dbReference>
<gene>
    <name evidence="1" type="ORF">GT409_15295</name>
</gene>
<dbReference type="RefSeq" id="WP_160629917.1">
    <property type="nucleotide sequence ID" value="NZ_CP047593.1"/>
</dbReference>
<keyword evidence="1" id="KW-0808">Transferase</keyword>
<keyword evidence="2" id="KW-1185">Reference proteome</keyword>
<dbReference type="Gene3D" id="2.20.25.110">
    <property type="entry name" value="S-adenosyl-L-methionine-dependent methyltransferases"/>
    <property type="match status" value="1"/>
</dbReference>
<dbReference type="PANTHER" id="PTHR37211:SF1">
    <property type="entry name" value="EXPRESSED PROTEIN"/>
    <property type="match status" value="1"/>
</dbReference>
<dbReference type="AlphaFoldDB" id="A0A6P1MI69"/>
<dbReference type="GO" id="GO:0008168">
    <property type="term" value="F:methyltransferase activity"/>
    <property type="evidence" value="ECO:0007669"/>
    <property type="project" value="UniProtKB-KW"/>
</dbReference>
<evidence type="ECO:0000313" key="1">
    <source>
        <dbReference type="EMBL" id="QHI70745.1"/>
    </source>
</evidence>